<evidence type="ECO:0000313" key="3">
    <source>
        <dbReference type="Proteomes" id="UP000070427"/>
    </source>
</evidence>
<dbReference type="Proteomes" id="UP000070427">
    <property type="component" value="Unassembled WGS sequence"/>
</dbReference>
<keyword evidence="1" id="KW-0472">Membrane</keyword>
<dbReference type="EMBL" id="LOED01000034">
    <property type="protein sequence ID" value="KXG75046.1"/>
    <property type="molecule type" value="Genomic_DNA"/>
</dbReference>
<keyword evidence="3" id="KW-1185">Reference proteome</keyword>
<gene>
    <name evidence="2" type="ORF">AN618_20680</name>
</gene>
<dbReference type="OrthoDB" id="1727175at2"/>
<accession>A0A140L3C1</accession>
<comment type="caution">
    <text evidence="2">The sequence shown here is derived from an EMBL/GenBank/DDBJ whole genome shotgun (WGS) entry which is preliminary data.</text>
</comment>
<keyword evidence="1" id="KW-1133">Transmembrane helix</keyword>
<feature type="transmembrane region" description="Helical" evidence="1">
    <location>
        <begin position="56"/>
        <end position="77"/>
    </location>
</feature>
<sequence>MISKNQKRGVTLGIIWSLISWIPYYTDYLPTLRPIIGIPASLGLNLELLLNKGDSFAYSILLGAGIGFVISSLVDFAKDGIKIIGLFPRKKKKLYNRGL</sequence>
<reference evidence="2 3" key="1">
    <citation type="submission" date="2015-12" db="EMBL/GenBank/DDBJ databases">
        <title>Draft genome sequnece of Fervidicola ferrireducens strain Y170.</title>
        <authorList>
            <person name="Patel B.K."/>
        </authorList>
    </citation>
    <scope>NUCLEOTIDE SEQUENCE [LARGE SCALE GENOMIC DNA]</scope>
    <source>
        <strain evidence="2 3">Y170</strain>
    </source>
</reference>
<organism evidence="2 3">
    <name type="scientific">Fervidicola ferrireducens</name>
    <dbReference type="NCBI Taxonomy" id="520764"/>
    <lineage>
        <taxon>Bacteria</taxon>
        <taxon>Bacillati</taxon>
        <taxon>Bacillota</taxon>
        <taxon>Clostridia</taxon>
        <taxon>Thermosediminibacterales</taxon>
        <taxon>Thermosediminibacteraceae</taxon>
        <taxon>Fervidicola</taxon>
    </lineage>
</organism>
<evidence type="ECO:0000313" key="2">
    <source>
        <dbReference type="EMBL" id="KXG75046.1"/>
    </source>
</evidence>
<protein>
    <submittedName>
        <fullName evidence="2">Uncharacterized protein</fullName>
    </submittedName>
</protein>
<dbReference type="RefSeq" id="WP_066354679.1">
    <property type="nucleotide sequence ID" value="NZ_LOED01000034.1"/>
</dbReference>
<dbReference type="AlphaFoldDB" id="A0A140L3C1"/>
<keyword evidence="1" id="KW-0812">Transmembrane</keyword>
<evidence type="ECO:0000256" key="1">
    <source>
        <dbReference type="SAM" id="Phobius"/>
    </source>
</evidence>
<feature type="transmembrane region" description="Helical" evidence="1">
    <location>
        <begin position="9"/>
        <end position="26"/>
    </location>
</feature>
<dbReference type="InParanoid" id="A0A140L3C1"/>
<proteinExistence type="predicted"/>
<name>A0A140L3C1_9FIRM</name>